<dbReference type="Gene3D" id="3.40.50.300">
    <property type="entry name" value="P-loop containing nucleotide triphosphate hydrolases"/>
    <property type="match status" value="1"/>
</dbReference>
<evidence type="ECO:0000256" key="2">
    <source>
        <dbReference type="ARBA" id="ARBA00019824"/>
    </source>
</evidence>
<organism evidence="5 6">
    <name type="scientific">Austropuccinia psidii MF-1</name>
    <dbReference type="NCBI Taxonomy" id="1389203"/>
    <lineage>
        <taxon>Eukaryota</taxon>
        <taxon>Fungi</taxon>
        <taxon>Dikarya</taxon>
        <taxon>Basidiomycota</taxon>
        <taxon>Pucciniomycotina</taxon>
        <taxon>Pucciniomycetes</taxon>
        <taxon>Pucciniales</taxon>
        <taxon>Sphaerophragmiaceae</taxon>
        <taxon>Austropuccinia</taxon>
    </lineage>
</organism>
<sequence>MFWRNLIILGNFNLSVISGTIKINGSKLTCQDTLSPLEIFAPASHPLPLITSIYSNQSISSPQSNLTLKTKQFSAIIPIKDLHSNIQSLDKIWSSSYHPKPSICKSSFNVRNSFNSKTWSLILEFNPNLVALQLPKSWSNALSCLLSSKSRSSSHCIKGSKSVGKYTMACLLLHQLLNTFDRVALLDLDPGQALLTPPSLISLHLLDSPIIGP</sequence>
<dbReference type="InterPro" id="IPR032319">
    <property type="entry name" value="CLP1_P"/>
</dbReference>
<feature type="chain" id="PRO_5040109018" description="Polynucleotide 5'-hydroxyl-kinase GRC3" evidence="3">
    <location>
        <begin position="19"/>
        <end position="213"/>
    </location>
</feature>
<dbReference type="InterPro" id="IPR027417">
    <property type="entry name" value="P-loop_NTPase"/>
</dbReference>
<name>A0A9Q3ILF3_9BASI</name>
<reference evidence="5" key="1">
    <citation type="submission" date="2021-03" db="EMBL/GenBank/DDBJ databases">
        <title>Draft genome sequence of rust myrtle Austropuccinia psidii MF-1, a brazilian biotype.</title>
        <authorList>
            <person name="Quecine M.C."/>
            <person name="Pachon D.M.R."/>
            <person name="Bonatelli M.L."/>
            <person name="Correr F.H."/>
            <person name="Franceschini L.M."/>
            <person name="Leite T.F."/>
            <person name="Margarido G.R.A."/>
            <person name="Almeida C.A."/>
            <person name="Ferrarezi J.A."/>
            <person name="Labate C.A."/>
        </authorList>
    </citation>
    <scope>NUCLEOTIDE SEQUENCE</scope>
    <source>
        <strain evidence="5">MF-1</strain>
    </source>
</reference>
<dbReference type="OrthoDB" id="2405412at2759"/>
<feature type="signal peptide" evidence="3">
    <location>
        <begin position="1"/>
        <end position="18"/>
    </location>
</feature>
<evidence type="ECO:0000313" key="5">
    <source>
        <dbReference type="EMBL" id="MBW0543204.1"/>
    </source>
</evidence>
<dbReference type="Pfam" id="PF16575">
    <property type="entry name" value="CLP1_P"/>
    <property type="match status" value="1"/>
</dbReference>
<dbReference type="EMBL" id="AVOT02047958">
    <property type="protein sequence ID" value="MBW0543204.1"/>
    <property type="molecule type" value="Genomic_DNA"/>
</dbReference>
<dbReference type="Proteomes" id="UP000765509">
    <property type="component" value="Unassembled WGS sequence"/>
</dbReference>
<keyword evidence="6" id="KW-1185">Reference proteome</keyword>
<evidence type="ECO:0000313" key="6">
    <source>
        <dbReference type="Proteomes" id="UP000765509"/>
    </source>
</evidence>
<evidence type="ECO:0000259" key="4">
    <source>
        <dbReference type="Pfam" id="PF16575"/>
    </source>
</evidence>
<comment type="caution">
    <text evidence="5">The sequence shown here is derived from an EMBL/GenBank/DDBJ whole genome shotgun (WGS) entry which is preliminary data.</text>
</comment>
<evidence type="ECO:0000256" key="1">
    <source>
        <dbReference type="ARBA" id="ARBA00018706"/>
    </source>
</evidence>
<proteinExistence type="predicted"/>
<feature type="domain" description="Clp1 P-loop" evidence="4">
    <location>
        <begin position="159"/>
        <end position="210"/>
    </location>
</feature>
<accession>A0A9Q3ILF3</accession>
<evidence type="ECO:0000256" key="3">
    <source>
        <dbReference type="SAM" id="SignalP"/>
    </source>
</evidence>
<protein>
    <recommendedName>
        <fullName evidence="2">Polynucleotide 5'-hydroxyl-kinase GRC3</fullName>
    </recommendedName>
    <alternativeName>
        <fullName evidence="1">Polynucleotide 5'-hydroxyl-kinase grc3</fullName>
    </alternativeName>
</protein>
<dbReference type="AlphaFoldDB" id="A0A9Q3ILF3"/>
<gene>
    <name evidence="5" type="ORF">O181_082919</name>
</gene>
<keyword evidence="3" id="KW-0732">Signal</keyword>